<keyword evidence="4" id="KW-1185">Reference proteome</keyword>
<keyword evidence="2" id="KW-0472">Membrane</keyword>
<feature type="transmembrane region" description="Helical" evidence="2">
    <location>
        <begin position="167"/>
        <end position="193"/>
    </location>
</feature>
<feature type="region of interest" description="Disordered" evidence="1">
    <location>
        <begin position="267"/>
        <end position="341"/>
    </location>
</feature>
<dbReference type="Pfam" id="PF11911">
    <property type="entry name" value="DUF3429"/>
    <property type="match status" value="1"/>
</dbReference>
<dbReference type="InterPro" id="IPR021836">
    <property type="entry name" value="DUF3429"/>
</dbReference>
<feature type="transmembrane region" description="Helical" evidence="2">
    <location>
        <begin position="70"/>
        <end position="91"/>
    </location>
</feature>
<dbReference type="AlphaFoldDB" id="A0A0M9VUM8"/>
<feature type="transmembrane region" description="Helical" evidence="2">
    <location>
        <begin position="126"/>
        <end position="146"/>
    </location>
</feature>
<feature type="region of interest" description="Disordered" evidence="1">
    <location>
        <begin position="1"/>
        <end position="32"/>
    </location>
</feature>
<dbReference type="EMBL" id="LGSR01000018">
    <property type="protein sequence ID" value="KOS20085.1"/>
    <property type="molecule type" value="Genomic_DNA"/>
</dbReference>
<evidence type="ECO:0000313" key="4">
    <source>
        <dbReference type="Proteomes" id="UP000053831"/>
    </source>
</evidence>
<dbReference type="OrthoDB" id="194289at2759"/>
<feature type="compositionally biased region" description="Basic and acidic residues" evidence="1">
    <location>
        <begin position="8"/>
        <end position="26"/>
    </location>
</feature>
<keyword evidence="2" id="KW-1133">Transmembrane helix</keyword>
<comment type="caution">
    <text evidence="3">The sequence shown here is derived from an EMBL/GenBank/DDBJ whole genome shotgun (WGS) entry which is preliminary data.</text>
</comment>
<proteinExistence type="predicted"/>
<feature type="transmembrane region" description="Helical" evidence="2">
    <location>
        <begin position="213"/>
        <end position="231"/>
    </location>
</feature>
<dbReference type="PANTHER" id="PTHR15887:SF1">
    <property type="entry name" value="TRANSMEMBRANE PROTEIN 69"/>
    <property type="match status" value="1"/>
</dbReference>
<dbReference type="Proteomes" id="UP000053831">
    <property type="component" value="Unassembled WGS sequence"/>
</dbReference>
<reference evidence="3 4" key="1">
    <citation type="submission" date="2015-07" db="EMBL/GenBank/DDBJ databases">
        <title>The genome of the fungus Escovopsis weberi, a specialized disease agent of ant agriculture.</title>
        <authorList>
            <person name="de Man T.J."/>
            <person name="Stajich J.E."/>
            <person name="Kubicek C.P."/>
            <person name="Chenthamara K."/>
            <person name="Atanasova L."/>
            <person name="Druzhinina I.S."/>
            <person name="Birnbaum S."/>
            <person name="Barribeau S.M."/>
            <person name="Teiling C."/>
            <person name="Suen G."/>
            <person name="Currie C."/>
            <person name="Gerardo N.M."/>
        </authorList>
    </citation>
    <scope>NUCLEOTIDE SEQUENCE [LARGE SCALE GENOMIC DNA]</scope>
</reference>
<evidence type="ECO:0000256" key="1">
    <source>
        <dbReference type="SAM" id="MobiDB-lite"/>
    </source>
</evidence>
<name>A0A0M9VUM8_ESCWE</name>
<gene>
    <name evidence="3" type="ORF">ESCO_006327</name>
</gene>
<dbReference type="PANTHER" id="PTHR15887">
    <property type="entry name" value="TRANSMEMBRANE PROTEIN 69"/>
    <property type="match status" value="1"/>
</dbReference>
<evidence type="ECO:0000256" key="2">
    <source>
        <dbReference type="SAM" id="Phobius"/>
    </source>
</evidence>
<organism evidence="3 4">
    <name type="scientific">Escovopsis weberi</name>
    <dbReference type="NCBI Taxonomy" id="150374"/>
    <lineage>
        <taxon>Eukaryota</taxon>
        <taxon>Fungi</taxon>
        <taxon>Dikarya</taxon>
        <taxon>Ascomycota</taxon>
        <taxon>Pezizomycotina</taxon>
        <taxon>Sordariomycetes</taxon>
        <taxon>Hypocreomycetidae</taxon>
        <taxon>Hypocreales</taxon>
        <taxon>Hypocreaceae</taxon>
        <taxon>Escovopsis</taxon>
    </lineage>
</organism>
<protein>
    <recommendedName>
        <fullName evidence="5">Transmembrane protein 69</fullName>
    </recommendedName>
</protein>
<accession>A0A0M9VUM8</accession>
<evidence type="ECO:0008006" key="5">
    <source>
        <dbReference type="Google" id="ProtNLM"/>
    </source>
</evidence>
<sequence length="341" mass="38372">MGHPPGQSREEDHPRKLADETIKSQPEHASAARSAQAILEGTQDGKDLKHDIRVVKETLRLTKIPKESHILGLAGTVPYLATSLSTIYLAWDLTKELPTKSGFMDAITIDHDTARQLLDIIEPLQLGYGAVIISFLGAIHWGLEYAEKDPDPDRTRFRYGMGLAASIAAWPTLLMPIEFSLIAQFMAFMALYYADARATYRGWAPSWYAKYRFLLTAMVGLSIFVSLVGRAKIQQRNALSKQELHAKLSRTGLADTETDWAKLEEEEMRRARNEKEEAEKKSQEEEEDHKKQRGKTDDEGEAHNKNKGEQSGKDLDQSIKGKDDGQNIQPKEEGNPEQRAE</sequence>
<evidence type="ECO:0000313" key="3">
    <source>
        <dbReference type="EMBL" id="KOS20085.1"/>
    </source>
</evidence>
<dbReference type="STRING" id="150374.A0A0M9VUM8"/>
<keyword evidence="2" id="KW-0812">Transmembrane</keyword>